<dbReference type="AlphaFoldDB" id="M1XRQ6"/>
<reference evidence="2 3" key="1">
    <citation type="journal article" date="2013" name="Genome Announc.">
        <title>Genome of the haloarchaeon Natronomonas moolapensis, a neutrophilic member of a previously haloalkaliphilic genus.</title>
        <authorList>
            <person name="Dyall-Smith M.L."/>
            <person name="Pfeiffer F."/>
            <person name="Oberwinkler T."/>
            <person name="Klee K."/>
            <person name="Rampp M."/>
            <person name="Palm P."/>
            <person name="Gross K."/>
            <person name="Schuster S.C."/>
            <person name="Oesterhelt D."/>
        </authorList>
    </citation>
    <scope>NUCLEOTIDE SEQUENCE [LARGE SCALE GENOMIC DNA]</scope>
    <source>
        <strain evidence="3">DSM 18674 / JCM 14361 / 8.8.11</strain>
    </source>
</reference>
<proteinExistence type="predicted"/>
<keyword evidence="1" id="KW-0472">Membrane</keyword>
<keyword evidence="1" id="KW-1133">Transmembrane helix</keyword>
<name>M1XRQ6_NATM8</name>
<sequence length="39" mass="4440">MNIVLQAFEDSPSIVDASGWVVLLASLLITVGWLWYLYR</sequence>
<accession>M1XRQ6</accession>
<dbReference type="KEGG" id="nmo:Nmlp_2773"/>
<dbReference type="eggNOG" id="arCOG10379">
    <property type="taxonomic scope" value="Archaea"/>
</dbReference>
<evidence type="ECO:0000313" key="3">
    <source>
        <dbReference type="Proteomes" id="UP000011867"/>
    </source>
</evidence>
<dbReference type="EMBL" id="HF582854">
    <property type="protein sequence ID" value="CCQ36926.1"/>
    <property type="molecule type" value="Genomic_DNA"/>
</dbReference>
<protein>
    <submittedName>
        <fullName evidence="2">Uncharacterized protein</fullName>
    </submittedName>
</protein>
<keyword evidence="3" id="KW-1185">Reference proteome</keyword>
<gene>
    <name evidence="2" type="ordered locus">Nmlp_2773</name>
</gene>
<organism evidence="2 3">
    <name type="scientific">Natronomonas moolapensis (strain DSM 18674 / CECT 7526 / JCM 14361 / 8.8.11)</name>
    <dbReference type="NCBI Taxonomy" id="268739"/>
    <lineage>
        <taxon>Archaea</taxon>
        <taxon>Methanobacteriati</taxon>
        <taxon>Methanobacteriota</taxon>
        <taxon>Stenosarchaea group</taxon>
        <taxon>Halobacteria</taxon>
        <taxon>Halobacteriales</taxon>
        <taxon>Natronomonadaceae</taxon>
        <taxon>Natronomonas</taxon>
    </lineage>
</organism>
<evidence type="ECO:0000256" key="1">
    <source>
        <dbReference type="SAM" id="Phobius"/>
    </source>
</evidence>
<feature type="transmembrane region" description="Helical" evidence="1">
    <location>
        <begin position="20"/>
        <end position="38"/>
    </location>
</feature>
<dbReference type="Proteomes" id="UP000011867">
    <property type="component" value="Chromosome"/>
</dbReference>
<keyword evidence="1" id="KW-0812">Transmembrane</keyword>
<evidence type="ECO:0000313" key="2">
    <source>
        <dbReference type="EMBL" id="CCQ36926.1"/>
    </source>
</evidence>
<dbReference type="HOGENOM" id="CLU_217790_0_0_2"/>